<evidence type="ECO:0000256" key="1">
    <source>
        <dbReference type="SAM" id="MobiDB-lite"/>
    </source>
</evidence>
<dbReference type="Proteomes" id="UP000663874">
    <property type="component" value="Unassembled WGS sequence"/>
</dbReference>
<feature type="compositionally biased region" description="Basic and acidic residues" evidence="1">
    <location>
        <begin position="506"/>
        <end position="516"/>
    </location>
</feature>
<gene>
    <name evidence="2" type="ORF">FNK824_LOCUS31382</name>
</gene>
<reference evidence="2" key="1">
    <citation type="submission" date="2021-02" db="EMBL/GenBank/DDBJ databases">
        <authorList>
            <person name="Nowell W R."/>
        </authorList>
    </citation>
    <scope>NUCLEOTIDE SEQUENCE</scope>
</reference>
<accession>A0A819UU18</accession>
<sequence>MQRYNSKNSITSIGSSSRVGEKKPLPTHMIIQRENDNRMILLPVTHLVNSSVARVKLNNTATFKTDLNNRKQERGRILQFGNKEECAEQLQVFEMTADIDAYEKTNHDDDEEEKRKAEEQKKDKQSKLQESSKKSSTTPFYDLNRTNTGLNRNISIASSKKQTTNVIKNKENIKSKYLQIDEEHEQNDVSLYKSNELFSCLMEEASSEEDSNNITSKDSFDDNTLSKKNVQRHTTNSIRKGKQQSDPSSKKLSNKDQDENRFISKSQITTGAPSRDIDKHVYCDATTYETVGLDQELNFNDNDVMCCYEVLSKKYDKLVVEHRALQHAHDRLFKEIQLLKRTTMPMPNAACREWIISMGNFFTSKCSKTDIQTHAKALKISNVRDLIDCIENTTTSTARQVVKLLYSSHELETKSGTDIPQEQREAIRAFAESQRGPVSKYEFNEAIDGVFRSAKNAVKKAQQHREESASNNNSKKSSQSINKGQKTLTQMMEKKKVLQSNPNRTILDKENKHGEEIHEDNE</sequence>
<dbReference type="AlphaFoldDB" id="A0A819UU18"/>
<feature type="compositionally biased region" description="Polar residues" evidence="1">
    <location>
        <begin position="263"/>
        <end position="272"/>
    </location>
</feature>
<feature type="region of interest" description="Disordered" evidence="1">
    <location>
        <begin position="456"/>
        <end position="522"/>
    </location>
</feature>
<feature type="region of interest" description="Disordered" evidence="1">
    <location>
        <begin position="103"/>
        <end position="147"/>
    </location>
</feature>
<protein>
    <submittedName>
        <fullName evidence="2">Uncharacterized protein</fullName>
    </submittedName>
</protein>
<dbReference type="EMBL" id="CAJOBE010010123">
    <property type="protein sequence ID" value="CAF4100710.1"/>
    <property type="molecule type" value="Genomic_DNA"/>
</dbReference>
<evidence type="ECO:0000313" key="2">
    <source>
        <dbReference type="EMBL" id="CAF4100710.1"/>
    </source>
</evidence>
<feature type="region of interest" description="Disordered" evidence="1">
    <location>
        <begin position="1"/>
        <end position="26"/>
    </location>
</feature>
<feature type="compositionally biased region" description="Basic and acidic residues" evidence="1">
    <location>
        <begin position="253"/>
        <end position="262"/>
    </location>
</feature>
<comment type="caution">
    <text evidence="2">The sequence shown here is derived from an EMBL/GenBank/DDBJ whole genome shotgun (WGS) entry which is preliminary data.</text>
</comment>
<feature type="compositionally biased region" description="Polar residues" evidence="1">
    <location>
        <begin position="212"/>
        <end position="251"/>
    </location>
</feature>
<feature type="compositionally biased region" description="Basic and acidic residues" evidence="1">
    <location>
        <begin position="103"/>
        <end position="133"/>
    </location>
</feature>
<feature type="region of interest" description="Disordered" evidence="1">
    <location>
        <begin position="204"/>
        <end position="273"/>
    </location>
</feature>
<feature type="compositionally biased region" description="Low complexity" evidence="1">
    <location>
        <begin position="1"/>
        <end position="17"/>
    </location>
</feature>
<organism evidence="2 3">
    <name type="scientific">Rotaria sordida</name>
    <dbReference type="NCBI Taxonomy" id="392033"/>
    <lineage>
        <taxon>Eukaryota</taxon>
        <taxon>Metazoa</taxon>
        <taxon>Spiralia</taxon>
        <taxon>Gnathifera</taxon>
        <taxon>Rotifera</taxon>
        <taxon>Eurotatoria</taxon>
        <taxon>Bdelloidea</taxon>
        <taxon>Philodinida</taxon>
        <taxon>Philodinidae</taxon>
        <taxon>Rotaria</taxon>
    </lineage>
</organism>
<proteinExistence type="predicted"/>
<feature type="compositionally biased region" description="Low complexity" evidence="1">
    <location>
        <begin position="469"/>
        <end position="486"/>
    </location>
</feature>
<name>A0A819UU18_9BILA</name>
<evidence type="ECO:0000313" key="3">
    <source>
        <dbReference type="Proteomes" id="UP000663874"/>
    </source>
</evidence>